<dbReference type="Proteomes" id="UP000324222">
    <property type="component" value="Unassembled WGS sequence"/>
</dbReference>
<proteinExistence type="predicted"/>
<evidence type="ECO:0000313" key="2">
    <source>
        <dbReference type="Proteomes" id="UP000324222"/>
    </source>
</evidence>
<gene>
    <name evidence="1" type="primary">Oraov1</name>
    <name evidence="1" type="ORF">E2C01_034251</name>
</gene>
<sequence>MEEKDEDLFDAVYALEQQKYGEGQTEGIEEGHKNHYQQGFLLGWQQACHLLRELGTVEGLLSSVVVNRKAELSPRTHSQVVRLLEDLQGWPSWDPSEENIEEKLRGIHTRARNLLRRLGISVKVVDRSVDSEF</sequence>
<name>A0A5B7F5N4_PORTR</name>
<comment type="caution">
    <text evidence="1">The sequence shown here is derived from an EMBL/GenBank/DDBJ whole genome shotgun (WGS) entry which is preliminary data.</text>
</comment>
<dbReference type="EMBL" id="VSRR010004777">
    <property type="protein sequence ID" value="MPC40686.1"/>
    <property type="molecule type" value="Genomic_DNA"/>
</dbReference>
<keyword evidence="2" id="KW-1185">Reference proteome</keyword>
<dbReference type="AlphaFoldDB" id="A0A5B7F5N4"/>
<reference evidence="1 2" key="1">
    <citation type="submission" date="2019-05" db="EMBL/GenBank/DDBJ databases">
        <title>Another draft genome of Portunus trituberculatus and its Hox gene families provides insights of decapod evolution.</title>
        <authorList>
            <person name="Jeong J.-H."/>
            <person name="Song I."/>
            <person name="Kim S."/>
            <person name="Choi T."/>
            <person name="Kim D."/>
            <person name="Ryu S."/>
            <person name="Kim W."/>
        </authorList>
    </citation>
    <scope>NUCLEOTIDE SEQUENCE [LARGE SCALE GENOMIC DNA]</scope>
    <source>
        <tissue evidence="1">Muscle</tissue>
    </source>
</reference>
<evidence type="ECO:0000313" key="1">
    <source>
        <dbReference type="EMBL" id="MPC40686.1"/>
    </source>
</evidence>
<accession>A0A5B7F5N4</accession>
<protein>
    <submittedName>
        <fullName evidence="1">Oral cancer-overexpressed protein 1</fullName>
    </submittedName>
</protein>
<organism evidence="1 2">
    <name type="scientific">Portunus trituberculatus</name>
    <name type="common">Swimming crab</name>
    <name type="synonym">Neptunus trituberculatus</name>
    <dbReference type="NCBI Taxonomy" id="210409"/>
    <lineage>
        <taxon>Eukaryota</taxon>
        <taxon>Metazoa</taxon>
        <taxon>Ecdysozoa</taxon>
        <taxon>Arthropoda</taxon>
        <taxon>Crustacea</taxon>
        <taxon>Multicrustacea</taxon>
        <taxon>Malacostraca</taxon>
        <taxon>Eumalacostraca</taxon>
        <taxon>Eucarida</taxon>
        <taxon>Decapoda</taxon>
        <taxon>Pleocyemata</taxon>
        <taxon>Brachyura</taxon>
        <taxon>Eubrachyura</taxon>
        <taxon>Portunoidea</taxon>
        <taxon>Portunidae</taxon>
        <taxon>Portuninae</taxon>
        <taxon>Portunus</taxon>
    </lineage>
</organism>
<dbReference type="OrthoDB" id="6341916at2759"/>